<sequence>MLLARENHFPQFVAEELLPFVEQFPIQYLIGNAQKKIAYRHLTHTAHTKLIVLVNGRAENIAKWSELAYDFYQQGYDVLQFDHRGQGFSDRLLKEREKGFIDEFRYYIDDMDIVIQTVLQQKEYQQQVLFAHSMGGLLATNYLATYPHQFSKAVLSSPFLGLREETALRNEVVVALMVLLGFSRHYVFTKGPWQPADIKTTDLTHSQARLEFMNQMAMQYPDIRLGGPTFAWVHRCLVAFKKLPKLIDKIQIPMLILQSGEERIVSTKKVEELFSITPFADVIEIAGARHEIMFESDAIRETALQTVSQFLNQ</sequence>
<name>A0ABV6H2D8_9PAST</name>
<proteinExistence type="predicted"/>
<gene>
    <name evidence="2" type="ORF">ACFFHK_07435</name>
</gene>
<dbReference type="PANTHER" id="PTHR11614">
    <property type="entry name" value="PHOSPHOLIPASE-RELATED"/>
    <property type="match status" value="1"/>
</dbReference>
<protein>
    <submittedName>
        <fullName evidence="2">Alpha/beta fold hydrolase</fullName>
    </submittedName>
</protein>
<dbReference type="Pfam" id="PF12146">
    <property type="entry name" value="Hydrolase_4"/>
    <property type="match status" value="1"/>
</dbReference>
<dbReference type="InterPro" id="IPR029058">
    <property type="entry name" value="AB_hydrolase_fold"/>
</dbReference>
<comment type="caution">
    <text evidence="2">The sequence shown here is derived from an EMBL/GenBank/DDBJ whole genome shotgun (WGS) entry which is preliminary data.</text>
</comment>
<evidence type="ECO:0000259" key="1">
    <source>
        <dbReference type="Pfam" id="PF12146"/>
    </source>
</evidence>
<organism evidence="2 3">
    <name type="scientific">Gallibacterium trehalosifermentans</name>
    <dbReference type="NCBI Taxonomy" id="516935"/>
    <lineage>
        <taxon>Bacteria</taxon>
        <taxon>Pseudomonadati</taxon>
        <taxon>Pseudomonadota</taxon>
        <taxon>Gammaproteobacteria</taxon>
        <taxon>Pasteurellales</taxon>
        <taxon>Pasteurellaceae</taxon>
        <taxon>Gallibacterium</taxon>
    </lineage>
</organism>
<keyword evidence="2" id="KW-0378">Hydrolase</keyword>
<feature type="domain" description="Serine aminopeptidase S33" evidence="1">
    <location>
        <begin position="47"/>
        <end position="297"/>
    </location>
</feature>
<dbReference type="InterPro" id="IPR022742">
    <property type="entry name" value="Hydrolase_4"/>
</dbReference>
<evidence type="ECO:0000313" key="3">
    <source>
        <dbReference type="Proteomes" id="UP001589767"/>
    </source>
</evidence>
<accession>A0ABV6H2D8</accession>
<dbReference type="Proteomes" id="UP001589767">
    <property type="component" value="Unassembled WGS sequence"/>
</dbReference>
<dbReference type="SUPFAM" id="SSF53474">
    <property type="entry name" value="alpha/beta-Hydrolases"/>
    <property type="match status" value="1"/>
</dbReference>
<dbReference type="Gene3D" id="3.40.50.1820">
    <property type="entry name" value="alpha/beta hydrolase"/>
    <property type="match status" value="1"/>
</dbReference>
<dbReference type="InterPro" id="IPR051044">
    <property type="entry name" value="MAG_DAG_Lipase"/>
</dbReference>
<evidence type="ECO:0000313" key="2">
    <source>
        <dbReference type="EMBL" id="MFC0309534.1"/>
    </source>
</evidence>
<dbReference type="GO" id="GO:0016787">
    <property type="term" value="F:hydrolase activity"/>
    <property type="evidence" value="ECO:0007669"/>
    <property type="project" value="UniProtKB-KW"/>
</dbReference>
<dbReference type="InterPro" id="IPR000073">
    <property type="entry name" value="AB_hydrolase_1"/>
</dbReference>
<dbReference type="EMBL" id="JBHLWB010000008">
    <property type="protein sequence ID" value="MFC0309534.1"/>
    <property type="molecule type" value="Genomic_DNA"/>
</dbReference>
<keyword evidence="3" id="KW-1185">Reference proteome</keyword>
<reference evidence="2 3" key="1">
    <citation type="submission" date="2024-09" db="EMBL/GenBank/DDBJ databases">
        <authorList>
            <person name="Sun Q."/>
            <person name="Mori K."/>
        </authorList>
    </citation>
    <scope>NUCLEOTIDE SEQUENCE [LARGE SCALE GENOMIC DNA]</scope>
    <source>
        <strain evidence="2 3">CCM 7539</strain>
    </source>
</reference>
<dbReference type="PRINTS" id="PR00111">
    <property type="entry name" value="ABHYDROLASE"/>
</dbReference>
<dbReference type="RefSeq" id="WP_382371076.1">
    <property type="nucleotide sequence ID" value="NZ_JBHLWB010000008.1"/>
</dbReference>